<dbReference type="PANTHER" id="PTHR40072:SF1">
    <property type="entry name" value="MOLYBDOPTERIN-GUANINE DINUCLEOTIDE BIOSYNTHESIS ADAPTER PROTEIN"/>
    <property type="match status" value="1"/>
</dbReference>
<dbReference type="PANTHER" id="PTHR40072">
    <property type="entry name" value="MOLYBDOPTERIN-GUANINE DINUCLEOTIDE BIOSYNTHESIS ADAPTER PROTEIN-RELATED"/>
    <property type="match status" value="1"/>
</dbReference>
<name>A0A4Q1AY83_9BACT</name>
<evidence type="ECO:0000259" key="1">
    <source>
        <dbReference type="Pfam" id="PF03205"/>
    </source>
</evidence>
<dbReference type="SUPFAM" id="SSF52540">
    <property type="entry name" value="P-loop containing nucleoside triphosphate hydrolases"/>
    <property type="match status" value="1"/>
</dbReference>
<dbReference type="RefSeq" id="WP_129060424.1">
    <property type="nucleotide sequence ID" value="NZ_NXIE01000001.1"/>
</dbReference>
<dbReference type="AlphaFoldDB" id="A0A4Q1AY83"/>
<keyword evidence="3" id="KW-1185">Reference proteome</keyword>
<proteinExistence type="predicted"/>
<dbReference type="Gene3D" id="3.40.50.300">
    <property type="entry name" value="P-loop containing nucleotide triphosphate hydrolases"/>
    <property type="match status" value="1"/>
</dbReference>
<reference evidence="2 3" key="1">
    <citation type="submission" date="2017-09" db="EMBL/GenBank/DDBJ databases">
        <title>Genomics of the genus Arcobacter.</title>
        <authorList>
            <person name="Perez-Cataluna A."/>
            <person name="Figueras M.J."/>
            <person name="Salas-Masso N."/>
        </authorList>
    </citation>
    <scope>NUCLEOTIDE SEQUENCE [LARGE SCALE GENOMIC DNA]</scope>
    <source>
        <strain evidence="2 3">F156-34</strain>
    </source>
</reference>
<dbReference type="NCBIfam" id="TIGR00176">
    <property type="entry name" value="mobB"/>
    <property type="match status" value="1"/>
</dbReference>
<organism evidence="2 3">
    <name type="scientific">Halarcobacter mediterraneus</name>
    <dbReference type="NCBI Taxonomy" id="2023153"/>
    <lineage>
        <taxon>Bacteria</taxon>
        <taxon>Pseudomonadati</taxon>
        <taxon>Campylobacterota</taxon>
        <taxon>Epsilonproteobacteria</taxon>
        <taxon>Campylobacterales</taxon>
        <taxon>Arcobacteraceae</taxon>
        <taxon>Halarcobacter</taxon>
    </lineage>
</organism>
<dbReference type="InterPro" id="IPR027417">
    <property type="entry name" value="P-loop_NTPase"/>
</dbReference>
<dbReference type="Pfam" id="PF03205">
    <property type="entry name" value="MobB"/>
    <property type="match status" value="1"/>
</dbReference>
<evidence type="ECO:0000313" key="2">
    <source>
        <dbReference type="EMBL" id="RXK14313.1"/>
    </source>
</evidence>
<dbReference type="Proteomes" id="UP000289718">
    <property type="component" value="Unassembled WGS sequence"/>
</dbReference>
<dbReference type="GO" id="GO:0005525">
    <property type="term" value="F:GTP binding"/>
    <property type="evidence" value="ECO:0007669"/>
    <property type="project" value="InterPro"/>
</dbReference>
<accession>A0A4Q1AY83</accession>
<feature type="domain" description="Molybdopterin-guanine dinucleotide biosynthesis protein B (MobB)" evidence="1">
    <location>
        <begin position="10"/>
        <end position="124"/>
    </location>
</feature>
<protein>
    <submittedName>
        <fullName evidence="2">Molybdopterin-guanine dinucleotide biosynthesis protein B</fullName>
    </submittedName>
</protein>
<dbReference type="InterPro" id="IPR004435">
    <property type="entry name" value="MobB_dom"/>
</dbReference>
<sequence>MNKQYKKFAIAFSGPSNSGKTTLIIKISEALQAKGHKVCIVKHDPGDKANFDFPKKDSFKFSQTGANVAVVSPKRTTYFKNETSSIDEIIETFKEFDYLLVEGLKTLPLPRITIFREKVDESYFKYSDAIAIDHTINQKDIPSTLDKLNLNNLNEIINWIENKAKRV</sequence>
<dbReference type="EMBL" id="NXIE01000001">
    <property type="protein sequence ID" value="RXK14313.1"/>
    <property type="molecule type" value="Genomic_DNA"/>
</dbReference>
<dbReference type="InterPro" id="IPR052539">
    <property type="entry name" value="MGD_biosynthesis_adapter"/>
</dbReference>
<comment type="caution">
    <text evidence="2">The sequence shown here is derived from an EMBL/GenBank/DDBJ whole genome shotgun (WGS) entry which is preliminary data.</text>
</comment>
<dbReference type="GO" id="GO:0006777">
    <property type="term" value="P:Mo-molybdopterin cofactor biosynthetic process"/>
    <property type="evidence" value="ECO:0007669"/>
    <property type="project" value="InterPro"/>
</dbReference>
<evidence type="ECO:0000313" key="3">
    <source>
        <dbReference type="Proteomes" id="UP000289718"/>
    </source>
</evidence>
<dbReference type="OrthoDB" id="9786803at2"/>
<gene>
    <name evidence="2" type="primary">mobB</name>
    <name evidence="2" type="ORF">CP965_02355</name>
</gene>